<feature type="compositionally biased region" description="Low complexity" evidence="1">
    <location>
        <begin position="24"/>
        <end position="33"/>
    </location>
</feature>
<proteinExistence type="predicted"/>
<evidence type="ECO:0000256" key="1">
    <source>
        <dbReference type="SAM" id="MobiDB-lite"/>
    </source>
</evidence>
<dbReference type="AlphaFoldDB" id="A0A0C2JY00"/>
<sequence>MTQAPRSKKRKGSQKSKQANKLTELPSRLASPRRLLESNTSTSEDVASEKASKPSSAAPLIRMLRRNGTKYKERERASSKVDMDRPRKRSRIEIPISITKGVSQKFGKPKASEWLATIVVNQEADGTKLCIRIRPDGANPYAAVSCSVHPEYSATMG</sequence>
<evidence type="ECO:0000313" key="2">
    <source>
        <dbReference type="EMBL" id="KII74363.1"/>
    </source>
</evidence>
<evidence type="ECO:0000313" key="3">
    <source>
        <dbReference type="Proteomes" id="UP000031668"/>
    </source>
</evidence>
<keyword evidence="3" id="KW-1185">Reference proteome</keyword>
<feature type="region of interest" description="Disordered" evidence="1">
    <location>
        <begin position="1"/>
        <end position="88"/>
    </location>
</feature>
<accession>A0A0C2JY00</accession>
<protein>
    <submittedName>
        <fullName evidence="2">Uncharacterized protein</fullName>
    </submittedName>
</protein>
<feature type="compositionally biased region" description="Basic residues" evidence="1">
    <location>
        <begin position="1"/>
        <end position="14"/>
    </location>
</feature>
<name>A0A0C2JY00_THEKT</name>
<dbReference type="Proteomes" id="UP000031668">
    <property type="component" value="Unassembled WGS sequence"/>
</dbReference>
<comment type="caution">
    <text evidence="2">The sequence shown here is derived from an EMBL/GenBank/DDBJ whole genome shotgun (WGS) entry which is preliminary data.</text>
</comment>
<organism evidence="2 3">
    <name type="scientific">Thelohanellus kitauei</name>
    <name type="common">Myxosporean</name>
    <dbReference type="NCBI Taxonomy" id="669202"/>
    <lineage>
        <taxon>Eukaryota</taxon>
        <taxon>Metazoa</taxon>
        <taxon>Cnidaria</taxon>
        <taxon>Myxozoa</taxon>
        <taxon>Myxosporea</taxon>
        <taxon>Bivalvulida</taxon>
        <taxon>Platysporina</taxon>
        <taxon>Myxobolidae</taxon>
        <taxon>Thelohanellus</taxon>
    </lineage>
</organism>
<gene>
    <name evidence="2" type="ORF">RF11_04629</name>
</gene>
<feature type="compositionally biased region" description="Basic and acidic residues" evidence="1">
    <location>
        <begin position="70"/>
        <end position="85"/>
    </location>
</feature>
<dbReference type="EMBL" id="JWZT01000436">
    <property type="protein sequence ID" value="KII74363.1"/>
    <property type="molecule type" value="Genomic_DNA"/>
</dbReference>
<reference evidence="2 3" key="1">
    <citation type="journal article" date="2014" name="Genome Biol. Evol.">
        <title>The genome of the myxosporean Thelohanellus kitauei shows adaptations to nutrient acquisition within its fish host.</title>
        <authorList>
            <person name="Yang Y."/>
            <person name="Xiong J."/>
            <person name="Zhou Z."/>
            <person name="Huo F."/>
            <person name="Miao W."/>
            <person name="Ran C."/>
            <person name="Liu Y."/>
            <person name="Zhang J."/>
            <person name="Feng J."/>
            <person name="Wang M."/>
            <person name="Wang M."/>
            <person name="Wang L."/>
            <person name="Yao B."/>
        </authorList>
    </citation>
    <scope>NUCLEOTIDE SEQUENCE [LARGE SCALE GENOMIC DNA]</scope>
    <source>
        <strain evidence="2">Wuqing</strain>
    </source>
</reference>